<dbReference type="Pfam" id="PF00534">
    <property type="entry name" value="Glycos_transf_1"/>
    <property type="match status" value="1"/>
</dbReference>
<keyword evidence="3" id="KW-1185">Reference proteome</keyword>
<name>A0ABZ0K201_9GAMM</name>
<evidence type="ECO:0000313" key="3">
    <source>
        <dbReference type="Proteomes" id="UP001529491"/>
    </source>
</evidence>
<dbReference type="InterPro" id="IPR050194">
    <property type="entry name" value="Glycosyltransferase_grp1"/>
</dbReference>
<keyword evidence="2" id="KW-0808">Transferase</keyword>
<keyword evidence="2" id="KW-0328">Glycosyltransferase</keyword>
<evidence type="ECO:0000259" key="1">
    <source>
        <dbReference type="Pfam" id="PF00534"/>
    </source>
</evidence>
<dbReference type="PANTHER" id="PTHR45947">
    <property type="entry name" value="SULFOQUINOVOSYL TRANSFERASE SQD2"/>
    <property type="match status" value="1"/>
</dbReference>
<evidence type="ECO:0000313" key="2">
    <source>
        <dbReference type="EMBL" id="WOT05816.1"/>
    </source>
</evidence>
<dbReference type="EMBL" id="CP136522">
    <property type="protein sequence ID" value="WOT05816.1"/>
    <property type="molecule type" value="Genomic_DNA"/>
</dbReference>
<dbReference type="Proteomes" id="UP001529491">
    <property type="component" value="Chromosome"/>
</dbReference>
<protein>
    <submittedName>
        <fullName evidence="2">Glycosyltransferase family 4 protein</fullName>
        <ecNumber evidence="2">2.4.-.-</ecNumber>
    </submittedName>
</protein>
<gene>
    <name evidence="2" type="ORF">RGE70_03020</name>
</gene>
<dbReference type="GO" id="GO:0016757">
    <property type="term" value="F:glycosyltransferase activity"/>
    <property type="evidence" value="ECO:0007669"/>
    <property type="project" value="UniProtKB-KW"/>
</dbReference>
<sequence>MQPKIIHLIDDAKLGGVNLALESLAASTLNQSFEFQLHHIQLIKPSFCRYQAQVIVVHGALSWRKIPALIAIKLANMSTPLMYQEHHYCREFVRHCVGKPYRFKWLLTLGYSLMDKVLTVSDQQADWLVECGVISETKLARVGQAKQVEPFLAIPKAKQATPLKLVAYGRLSKQKGFDLLIKAMASFNAKQVTLAIAGDGEDKGALQQLAQAMPHVTFVGEINDVPTFLRSGDVVVIPSRWEPFGLTCMESIAAGRHVVLPALDGLADQIDDLKDVGGKQGYEVINPLTATGIVEAIERVSRSAEIGSNQLQRQATQLAWQRVQTRWLQLLQQHC</sequence>
<feature type="domain" description="Glycosyl transferase family 1" evidence="1">
    <location>
        <begin position="157"/>
        <end position="304"/>
    </location>
</feature>
<reference evidence="2 3" key="1">
    <citation type="submission" date="2023-10" db="EMBL/GenBank/DDBJ databases">
        <title>Complete genome sequence of Shewanella sp. DAU334.</title>
        <authorList>
            <person name="Lee Y.-S."/>
            <person name="Jeong H.-R."/>
            <person name="Hwang E.-J."/>
            <person name="Choi Y.-L."/>
            <person name="Kim G.-D."/>
        </authorList>
    </citation>
    <scope>NUCLEOTIDE SEQUENCE [LARGE SCALE GENOMIC DNA]</scope>
    <source>
        <strain evidence="2 3">DAU334</strain>
    </source>
</reference>
<dbReference type="EC" id="2.4.-.-" evidence="2"/>
<dbReference type="CDD" id="cd03801">
    <property type="entry name" value="GT4_PimA-like"/>
    <property type="match status" value="1"/>
</dbReference>
<dbReference type="SUPFAM" id="SSF53756">
    <property type="entry name" value="UDP-Glycosyltransferase/glycogen phosphorylase"/>
    <property type="match status" value="1"/>
</dbReference>
<proteinExistence type="predicted"/>
<dbReference type="Gene3D" id="3.40.50.2000">
    <property type="entry name" value="Glycogen Phosphorylase B"/>
    <property type="match status" value="2"/>
</dbReference>
<dbReference type="RefSeq" id="WP_310470080.1">
    <property type="nucleotide sequence ID" value="NZ_CP136522.1"/>
</dbReference>
<accession>A0ABZ0K201</accession>
<dbReference type="PANTHER" id="PTHR45947:SF3">
    <property type="entry name" value="SULFOQUINOVOSYL TRANSFERASE SQD2"/>
    <property type="match status" value="1"/>
</dbReference>
<dbReference type="InterPro" id="IPR001296">
    <property type="entry name" value="Glyco_trans_1"/>
</dbReference>
<organism evidence="2 3">
    <name type="scientific">Shewanella youngdeokensis</name>
    <dbReference type="NCBI Taxonomy" id="2999068"/>
    <lineage>
        <taxon>Bacteria</taxon>
        <taxon>Pseudomonadati</taxon>
        <taxon>Pseudomonadota</taxon>
        <taxon>Gammaproteobacteria</taxon>
        <taxon>Alteromonadales</taxon>
        <taxon>Shewanellaceae</taxon>
        <taxon>Shewanella</taxon>
    </lineage>
</organism>